<dbReference type="EMBL" id="MCFD01000006">
    <property type="protein sequence ID" value="ORX70138.1"/>
    <property type="molecule type" value="Genomic_DNA"/>
</dbReference>
<sequence length="189" mass="21156">MADSCYSFKRTRDTQPNLLALGLLGRLLVVVIDLALQLLHLLLSLVQLRLQRLQLLRLALAHVLVLRRRLALLEPVSRVARCRNHCSLEGVGQTALALDSSTKHPTEESILLACALDLAMVSKTALQEPLQYKNICWKTFLVNSVQIQGLGKQRFLGCSPYIYQCQDLRCQPGSFVSLDLRHHTSPPPP</sequence>
<evidence type="ECO:0000313" key="3">
    <source>
        <dbReference type="Proteomes" id="UP000193922"/>
    </source>
</evidence>
<gene>
    <name evidence="2" type="ORF">DL89DRAFT_152741</name>
</gene>
<dbReference type="AlphaFoldDB" id="A0A1Y1W9Z5"/>
<evidence type="ECO:0000313" key="2">
    <source>
        <dbReference type="EMBL" id="ORX70138.1"/>
    </source>
</evidence>
<comment type="caution">
    <text evidence="2">The sequence shown here is derived from an EMBL/GenBank/DDBJ whole genome shotgun (WGS) entry which is preliminary data.</text>
</comment>
<keyword evidence="3" id="KW-1185">Reference proteome</keyword>
<dbReference type="Proteomes" id="UP000193922">
    <property type="component" value="Unassembled WGS sequence"/>
</dbReference>
<name>A0A1Y1W9Z5_9FUNG</name>
<feature type="transmembrane region" description="Helical" evidence="1">
    <location>
        <begin position="20"/>
        <end position="43"/>
    </location>
</feature>
<reference evidence="2 3" key="1">
    <citation type="submission" date="2016-07" db="EMBL/GenBank/DDBJ databases">
        <title>Pervasive Adenine N6-methylation of Active Genes in Fungi.</title>
        <authorList>
            <consortium name="DOE Joint Genome Institute"/>
            <person name="Mondo S.J."/>
            <person name="Dannebaum R.O."/>
            <person name="Kuo R.C."/>
            <person name="Labutti K."/>
            <person name="Haridas S."/>
            <person name="Kuo A."/>
            <person name="Salamov A."/>
            <person name="Ahrendt S.R."/>
            <person name="Lipzen A."/>
            <person name="Sullivan W."/>
            <person name="Andreopoulos W.B."/>
            <person name="Clum A."/>
            <person name="Lindquist E."/>
            <person name="Daum C."/>
            <person name="Ramamoorthy G.K."/>
            <person name="Gryganskyi A."/>
            <person name="Culley D."/>
            <person name="Magnuson J.K."/>
            <person name="James T.Y."/>
            <person name="O'Malley M.A."/>
            <person name="Stajich J.E."/>
            <person name="Spatafora J.W."/>
            <person name="Visel A."/>
            <person name="Grigoriev I.V."/>
        </authorList>
    </citation>
    <scope>NUCLEOTIDE SEQUENCE [LARGE SCALE GENOMIC DNA]</scope>
    <source>
        <strain evidence="2 3">ATCC 12442</strain>
    </source>
</reference>
<keyword evidence="1" id="KW-1133">Transmembrane helix</keyword>
<keyword evidence="1" id="KW-0812">Transmembrane</keyword>
<organism evidence="2 3">
    <name type="scientific">Linderina pennispora</name>
    <dbReference type="NCBI Taxonomy" id="61395"/>
    <lineage>
        <taxon>Eukaryota</taxon>
        <taxon>Fungi</taxon>
        <taxon>Fungi incertae sedis</taxon>
        <taxon>Zoopagomycota</taxon>
        <taxon>Kickxellomycotina</taxon>
        <taxon>Kickxellomycetes</taxon>
        <taxon>Kickxellales</taxon>
        <taxon>Kickxellaceae</taxon>
        <taxon>Linderina</taxon>
    </lineage>
</organism>
<keyword evidence="1" id="KW-0472">Membrane</keyword>
<accession>A0A1Y1W9Z5</accession>
<dbReference type="GeneID" id="63800212"/>
<evidence type="ECO:0000256" key="1">
    <source>
        <dbReference type="SAM" id="Phobius"/>
    </source>
</evidence>
<dbReference type="RefSeq" id="XP_040743776.1">
    <property type="nucleotide sequence ID" value="XM_040883564.1"/>
</dbReference>
<protein>
    <submittedName>
        <fullName evidence="2">Uncharacterized protein</fullName>
    </submittedName>
</protein>
<proteinExistence type="predicted"/>